<dbReference type="InterPro" id="IPR013520">
    <property type="entry name" value="Ribonucl_H"/>
</dbReference>
<dbReference type="Gene3D" id="3.30.420.10">
    <property type="entry name" value="Ribonuclease H-like superfamily/Ribonuclease H"/>
    <property type="match status" value="1"/>
</dbReference>
<accession>A0A5P8M5B6</accession>
<organism evidence="2 3">
    <name type="scientific">Schleiferilactobacillus harbinensis</name>
    <dbReference type="NCBI Taxonomy" id="304207"/>
    <lineage>
        <taxon>Bacteria</taxon>
        <taxon>Bacillati</taxon>
        <taxon>Bacillota</taxon>
        <taxon>Bacilli</taxon>
        <taxon>Lactobacillales</taxon>
        <taxon>Lactobacillaceae</taxon>
        <taxon>Schleiferilactobacillus</taxon>
    </lineage>
</organism>
<proteinExistence type="predicted"/>
<dbReference type="GO" id="GO:0003676">
    <property type="term" value="F:nucleic acid binding"/>
    <property type="evidence" value="ECO:0007669"/>
    <property type="project" value="InterPro"/>
</dbReference>
<reference evidence="2 3" key="1">
    <citation type="submission" date="2019-10" db="EMBL/GenBank/DDBJ databases">
        <title>The completed genome of Lactobacillus harbinensis M1.</title>
        <authorList>
            <person name="Zheng Y."/>
        </authorList>
    </citation>
    <scope>NUCLEOTIDE SEQUENCE [LARGE SCALE GENOMIC DNA]</scope>
    <source>
        <strain evidence="2 3">M1</strain>
    </source>
</reference>
<dbReference type="CDD" id="cd06127">
    <property type="entry name" value="DEDDh"/>
    <property type="match status" value="1"/>
</dbReference>
<feature type="domain" description="Exonuclease" evidence="1">
    <location>
        <begin position="46"/>
        <end position="105"/>
    </location>
</feature>
<sequence length="130" mass="14701">MVKEGLRLNTAARNIWLGQSHDASGTIGSNRCPIIHKLQKKLYDFVAFDIETTGLSPHRNEIIQLSAIKVKKDEVVDQFDSYVHPSEFIPTNIVYLTGISRECLKIPKSCILLVKNKTECAGWLYPNVMK</sequence>
<evidence type="ECO:0000313" key="3">
    <source>
        <dbReference type="Proteomes" id="UP000326779"/>
    </source>
</evidence>
<dbReference type="AlphaFoldDB" id="A0A5P8M5B6"/>
<evidence type="ECO:0000259" key="1">
    <source>
        <dbReference type="Pfam" id="PF00929"/>
    </source>
</evidence>
<protein>
    <recommendedName>
        <fullName evidence="1">Exonuclease domain-containing protein</fullName>
    </recommendedName>
</protein>
<dbReference type="KEGG" id="lhb:D1010_09785"/>
<dbReference type="Proteomes" id="UP000326779">
    <property type="component" value="Chromosome"/>
</dbReference>
<dbReference type="InterPro" id="IPR012337">
    <property type="entry name" value="RNaseH-like_sf"/>
</dbReference>
<name>A0A5P8M5B6_9LACO</name>
<dbReference type="EMBL" id="CP045143">
    <property type="protein sequence ID" value="QFR23673.1"/>
    <property type="molecule type" value="Genomic_DNA"/>
</dbReference>
<dbReference type="SUPFAM" id="SSF53098">
    <property type="entry name" value="Ribonuclease H-like"/>
    <property type="match status" value="1"/>
</dbReference>
<dbReference type="RefSeq" id="WP_152260871.1">
    <property type="nucleotide sequence ID" value="NZ_CP045143.1"/>
</dbReference>
<dbReference type="GO" id="GO:0004527">
    <property type="term" value="F:exonuclease activity"/>
    <property type="evidence" value="ECO:0007669"/>
    <property type="project" value="UniProtKB-ARBA"/>
</dbReference>
<evidence type="ECO:0000313" key="2">
    <source>
        <dbReference type="EMBL" id="QFR23673.1"/>
    </source>
</evidence>
<gene>
    <name evidence="2" type="ORF">D1010_09785</name>
</gene>
<dbReference type="Pfam" id="PF00929">
    <property type="entry name" value="RNase_T"/>
    <property type="match status" value="1"/>
</dbReference>
<dbReference type="InterPro" id="IPR036397">
    <property type="entry name" value="RNaseH_sf"/>
</dbReference>